<dbReference type="GO" id="GO:0009425">
    <property type="term" value="C:bacterial-type flagellum basal body"/>
    <property type="evidence" value="ECO:0007669"/>
    <property type="project" value="InterPro"/>
</dbReference>
<sequence length="140" mass="16245">MNKTVKIILTSFVSFVFIIAVTAIILLYIMDKKQNENEALTIEEVVEYSYETPEITTDLADDTFVRIQFQILTDGKKAKEELKQREFQIKNILLKELSMMKEDSLKKNLGDLEKSLKDKLDEVMEEGKVTDVYTINKITQ</sequence>
<proteinExistence type="inferred from homology"/>
<dbReference type="Proteomes" id="UP000321574">
    <property type="component" value="Unassembled WGS sequence"/>
</dbReference>
<keyword evidence="7 10" id="KW-0283">Flagellar rotation</keyword>
<comment type="function">
    <text evidence="1 10">Controls the rotational direction of flagella during chemotaxis.</text>
</comment>
<name>A0A5C8P2L7_9BACI</name>
<evidence type="ECO:0000313" key="12">
    <source>
        <dbReference type="Proteomes" id="UP000321574"/>
    </source>
</evidence>
<evidence type="ECO:0000256" key="3">
    <source>
        <dbReference type="ARBA" id="ARBA00008281"/>
    </source>
</evidence>
<dbReference type="InterPro" id="IPR005503">
    <property type="entry name" value="FliL"/>
</dbReference>
<evidence type="ECO:0000256" key="5">
    <source>
        <dbReference type="ARBA" id="ARBA00022500"/>
    </source>
</evidence>
<evidence type="ECO:0000256" key="7">
    <source>
        <dbReference type="ARBA" id="ARBA00022779"/>
    </source>
</evidence>
<dbReference type="OrthoDB" id="2381796at2"/>
<organism evidence="11 12">
    <name type="scientific">Cerasibacillus terrae</name>
    <dbReference type="NCBI Taxonomy" id="2498845"/>
    <lineage>
        <taxon>Bacteria</taxon>
        <taxon>Bacillati</taxon>
        <taxon>Bacillota</taxon>
        <taxon>Bacilli</taxon>
        <taxon>Bacillales</taxon>
        <taxon>Bacillaceae</taxon>
        <taxon>Cerasibacillus</taxon>
    </lineage>
</organism>
<dbReference type="RefSeq" id="WP_147665345.1">
    <property type="nucleotide sequence ID" value="NZ_VDUW01000001.1"/>
</dbReference>
<feature type="transmembrane region" description="Helical" evidence="10">
    <location>
        <begin position="7"/>
        <end position="30"/>
    </location>
</feature>
<keyword evidence="11" id="KW-0966">Cell projection</keyword>
<protein>
    <recommendedName>
        <fullName evidence="10">Flagellar protein FliL</fullName>
    </recommendedName>
</protein>
<evidence type="ECO:0000256" key="8">
    <source>
        <dbReference type="ARBA" id="ARBA00022989"/>
    </source>
</evidence>
<reference evidence="11 12" key="1">
    <citation type="submission" date="2019-06" db="EMBL/GenBank/DDBJ databases">
        <title>Cerasibacillus sp. nov., isolated from maize field.</title>
        <authorList>
            <person name="Lin S.-Y."/>
            <person name="Tsai C.-F."/>
            <person name="Young C.-C."/>
        </authorList>
    </citation>
    <scope>NUCLEOTIDE SEQUENCE [LARGE SCALE GENOMIC DNA]</scope>
    <source>
        <strain evidence="11 12">CC-CFT480</strain>
    </source>
</reference>
<keyword evidence="11" id="KW-0969">Cilium</keyword>
<keyword evidence="9 10" id="KW-0472">Membrane</keyword>
<evidence type="ECO:0000256" key="6">
    <source>
        <dbReference type="ARBA" id="ARBA00022692"/>
    </source>
</evidence>
<dbReference type="Pfam" id="PF03748">
    <property type="entry name" value="FliL"/>
    <property type="match status" value="1"/>
</dbReference>
<comment type="caution">
    <text evidence="11">The sequence shown here is derived from an EMBL/GenBank/DDBJ whole genome shotgun (WGS) entry which is preliminary data.</text>
</comment>
<dbReference type="GO" id="GO:0071973">
    <property type="term" value="P:bacterial-type flagellum-dependent cell motility"/>
    <property type="evidence" value="ECO:0007669"/>
    <property type="project" value="InterPro"/>
</dbReference>
<dbReference type="GO" id="GO:0005886">
    <property type="term" value="C:plasma membrane"/>
    <property type="evidence" value="ECO:0007669"/>
    <property type="project" value="UniProtKB-SubCell"/>
</dbReference>
<comment type="similarity">
    <text evidence="3 10">Belongs to the FliL family.</text>
</comment>
<dbReference type="GO" id="GO:0006935">
    <property type="term" value="P:chemotaxis"/>
    <property type="evidence" value="ECO:0007669"/>
    <property type="project" value="UniProtKB-KW"/>
</dbReference>
<evidence type="ECO:0000256" key="4">
    <source>
        <dbReference type="ARBA" id="ARBA00022475"/>
    </source>
</evidence>
<dbReference type="AlphaFoldDB" id="A0A5C8P2L7"/>
<comment type="subcellular location">
    <subcellularLocation>
        <location evidence="2">Cell membrane</location>
        <topology evidence="2">Single-pass membrane protein</topology>
    </subcellularLocation>
</comment>
<accession>A0A5C8P2L7</accession>
<evidence type="ECO:0000256" key="1">
    <source>
        <dbReference type="ARBA" id="ARBA00002254"/>
    </source>
</evidence>
<evidence type="ECO:0000313" key="11">
    <source>
        <dbReference type="EMBL" id="TXL67688.1"/>
    </source>
</evidence>
<evidence type="ECO:0000256" key="10">
    <source>
        <dbReference type="RuleBase" id="RU364125"/>
    </source>
</evidence>
<dbReference type="EMBL" id="VDUW01000001">
    <property type="protein sequence ID" value="TXL67688.1"/>
    <property type="molecule type" value="Genomic_DNA"/>
</dbReference>
<keyword evidence="8 10" id="KW-1133">Transmembrane helix</keyword>
<keyword evidence="11" id="KW-0282">Flagellum</keyword>
<keyword evidence="6 10" id="KW-0812">Transmembrane</keyword>
<evidence type="ECO:0000256" key="9">
    <source>
        <dbReference type="ARBA" id="ARBA00023136"/>
    </source>
</evidence>
<gene>
    <name evidence="11" type="primary">fliL</name>
    <name evidence="11" type="ORF">FHP05_01340</name>
</gene>
<keyword evidence="5 10" id="KW-0145">Chemotaxis</keyword>
<keyword evidence="12" id="KW-1185">Reference proteome</keyword>
<evidence type="ECO:0000256" key="2">
    <source>
        <dbReference type="ARBA" id="ARBA00004162"/>
    </source>
</evidence>
<keyword evidence="4 10" id="KW-1003">Cell membrane</keyword>